<dbReference type="PROSITE" id="PS51118">
    <property type="entry name" value="HTH_HXLR"/>
    <property type="match status" value="1"/>
</dbReference>
<dbReference type="PANTHER" id="PTHR33204:SF18">
    <property type="entry name" value="TRANSCRIPTIONAL REGULATORY PROTEIN"/>
    <property type="match status" value="1"/>
</dbReference>
<dbReference type="Proteomes" id="UP000609121">
    <property type="component" value="Unassembled WGS sequence"/>
</dbReference>
<dbReference type="PANTHER" id="PTHR33204">
    <property type="entry name" value="TRANSCRIPTIONAL REGULATOR, MARR FAMILY"/>
    <property type="match status" value="1"/>
</dbReference>
<proteinExistence type="predicted"/>
<accession>A0A8J6Z918</accession>
<evidence type="ECO:0000256" key="3">
    <source>
        <dbReference type="ARBA" id="ARBA00023163"/>
    </source>
</evidence>
<dbReference type="SUPFAM" id="SSF46785">
    <property type="entry name" value="Winged helix' DNA-binding domain"/>
    <property type="match status" value="1"/>
</dbReference>
<sequence>MTRPEDTAPAGEDPLCRATRLLGDRWTLLILRDIMFDGHRGFRELKDGSREGIASNILSARLKRMVAAGLLTRAPQADARRRRPYALTEAAIALLPAIVELCAWGLDPAPGTGDLRARLFYGGGPRLWRRFQDELRAEHLQDRPARLSIRVRLSEAEGDVINGFGPIALPADRAA</sequence>
<evidence type="ECO:0000256" key="1">
    <source>
        <dbReference type="ARBA" id="ARBA00023015"/>
    </source>
</evidence>
<dbReference type="InterPro" id="IPR036388">
    <property type="entry name" value="WH-like_DNA-bd_sf"/>
</dbReference>
<evidence type="ECO:0000313" key="5">
    <source>
        <dbReference type="EMBL" id="MBE3638480.1"/>
    </source>
</evidence>
<dbReference type="InterPro" id="IPR036390">
    <property type="entry name" value="WH_DNA-bd_sf"/>
</dbReference>
<dbReference type="Gene3D" id="1.10.10.10">
    <property type="entry name" value="Winged helix-like DNA-binding domain superfamily/Winged helix DNA-binding domain"/>
    <property type="match status" value="1"/>
</dbReference>
<comment type="caution">
    <text evidence="5">The sequence shown here is derived from an EMBL/GenBank/DDBJ whole genome shotgun (WGS) entry which is preliminary data.</text>
</comment>
<evidence type="ECO:0000259" key="4">
    <source>
        <dbReference type="PROSITE" id="PS51118"/>
    </source>
</evidence>
<dbReference type="GO" id="GO:0003677">
    <property type="term" value="F:DNA binding"/>
    <property type="evidence" value="ECO:0007669"/>
    <property type="project" value="UniProtKB-KW"/>
</dbReference>
<evidence type="ECO:0000256" key="2">
    <source>
        <dbReference type="ARBA" id="ARBA00023125"/>
    </source>
</evidence>
<keyword evidence="2" id="KW-0238">DNA-binding</keyword>
<dbReference type="AlphaFoldDB" id="A0A8J6Z918"/>
<keyword evidence="3" id="KW-0804">Transcription</keyword>
<dbReference type="Pfam" id="PF01638">
    <property type="entry name" value="HxlR"/>
    <property type="match status" value="1"/>
</dbReference>
<organism evidence="5 6">
    <name type="scientific">Mangrovicoccus algicola</name>
    <dbReference type="NCBI Taxonomy" id="2771008"/>
    <lineage>
        <taxon>Bacteria</taxon>
        <taxon>Pseudomonadati</taxon>
        <taxon>Pseudomonadota</taxon>
        <taxon>Alphaproteobacteria</taxon>
        <taxon>Rhodobacterales</taxon>
        <taxon>Paracoccaceae</taxon>
        <taxon>Mangrovicoccus</taxon>
    </lineage>
</organism>
<dbReference type="EMBL" id="JACVXA010000023">
    <property type="protein sequence ID" value="MBE3638480.1"/>
    <property type="molecule type" value="Genomic_DNA"/>
</dbReference>
<feature type="domain" description="HTH hxlR-type" evidence="4">
    <location>
        <begin position="13"/>
        <end position="113"/>
    </location>
</feature>
<evidence type="ECO:0000313" key="6">
    <source>
        <dbReference type="Proteomes" id="UP000609121"/>
    </source>
</evidence>
<keyword evidence="1" id="KW-0805">Transcription regulation</keyword>
<reference evidence="5" key="1">
    <citation type="submission" date="2020-09" db="EMBL/GenBank/DDBJ databases">
        <title>A novel bacterium of genus Mangrovicoccus, isolated from South China Sea.</title>
        <authorList>
            <person name="Huang H."/>
            <person name="Mo K."/>
            <person name="Hu Y."/>
        </authorList>
    </citation>
    <scope>NUCLEOTIDE SEQUENCE</scope>
    <source>
        <strain evidence="5">HB182678</strain>
    </source>
</reference>
<gene>
    <name evidence="5" type="ORF">ICN82_09725</name>
</gene>
<keyword evidence="6" id="KW-1185">Reference proteome</keyword>
<protein>
    <submittedName>
        <fullName evidence="5">Helix-turn-helix transcriptional regulator</fullName>
    </submittedName>
</protein>
<dbReference type="InterPro" id="IPR002577">
    <property type="entry name" value="HTH_HxlR"/>
</dbReference>
<name>A0A8J6Z918_9RHOB</name>
<dbReference type="RefSeq" id="WP_193182101.1">
    <property type="nucleotide sequence ID" value="NZ_JACVXA010000023.1"/>
</dbReference>